<dbReference type="Proteomes" id="UP000013049">
    <property type="component" value="Unassembled WGS sequence"/>
</dbReference>
<evidence type="ECO:0000313" key="2">
    <source>
        <dbReference type="Proteomes" id="UP000013049"/>
    </source>
</evidence>
<protein>
    <submittedName>
        <fullName evidence="1">Uncharacterized protein</fullName>
    </submittedName>
</protein>
<dbReference type="RefSeq" id="WP_004775478.1">
    <property type="nucleotide sequence ID" value="NZ_KB849367.1"/>
</dbReference>
<accession>N8V1T4</accession>
<evidence type="ECO:0000313" key="1">
    <source>
        <dbReference type="EMBL" id="ENU93550.1"/>
    </source>
</evidence>
<comment type="caution">
    <text evidence="1">The sequence shown here is derived from an EMBL/GenBank/DDBJ whole genome shotgun (WGS) entry which is preliminary data.</text>
</comment>
<dbReference type="EMBL" id="APPC01000012">
    <property type="protein sequence ID" value="ENU93550.1"/>
    <property type="molecule type" value="Genomic_DNA"/>
</dbReference>
<organism evidence="1 2">
    <name type="scientific">Acinetobacter vivianii</name>
    <dbReference type="NCBI Taxonomy" id="1776742"/>
    <lineage>
        <taxon>Bacteria</taxon>
        <taxon>Pseudomonadati</taxon>
        <taxon>Pseudomonadota</taxon>
        <taxon>Gammaproteobacteria</taxon>
        <taxon>Moraxellales</taxon>
        <taxon>Moraxellaceae</taxon>
        <taxon>Acinetobacter</taxon>
    </lineage>
</organism>
<sequence length="149" mass="17880">MTLYSHREWLDKIYTERKERTIEITRKSIELLLNKKEKISLNSIVKISHEVDIKGISHSAILRNPEAKQLYETYRSWNKAKKNVTNKKSEDFYNLHIKSGRDFNGIFKRYSKLTKNQLIERLAIVEEAYAMLHKKWLEQQSELLEKQKL</sequence>
<dbReference type="HOGENOM" id="CLU_1745736_0_0_6"/>
<dbReference type="AlphaFoldDB" id="N8V1T4"/>
<proteinExistence type="predicted"/>
<reference evidence="1 2" key="1">
    <citation type="submission" date="2013-02" db="EMBL/GenBank/DDBJ databases">
        <title>The Genome Sequence of Acinetobacter sp. NIPH 758.</title>
        <authorList>
            <consortium name="The Broad Institute Genome Sequencing Platform"/>
            <consortium name="The Broad Institute Genome Sequencing Center for Infectious Disease"/>
            <person name="Cerqueira G."/>
            <person name="Feldgarden M."/>
            <person name="Courvalin P."/>
            <person name="Perichon B."/>
            <person name="Grillot-Courvalin C."/>
            <person name="Clermont D."/>
            <person name="Rocha E."/>
            <person name="Yoon E.-J."/>
            <person name="Nemec A."/>
            <person name="Walker B."/>
            <person name="Young S.K."/>
            <person name="Zeng Q."/>
            <person name="Gargeya S."/>
            <person name="Fitzgerald M."/>
            <person name="Haas B."/>
            <person name="Abouelleil A."/>
            <person name="Alvarado L."/>
            <person name="Arachchi H.M."/>
            <person name="Berlin A.M."/>
            <person name="Chapman S.B."/>
            <person name="Dewar J."/>
            <person name="Goldberg J."/>
            <person name="Griggs A."/>
            <person name="Gujja S."/>
            <person name="Hansen M."/>
            <person name="Howarth C."/>
            <person name="Imamovic A."/>
            <person name="Larimer J."/>
            <person name="McCowan C."/>
            <person name="Murphy C."/>
            <person name="Neiman D."/>
            <person name="Pearson M."/>
            <person name="Priest M."/>
            <person name="Roberts A."/>
            <person name="Saif S."/>
            <person name="Shea T."/>
            <person name="Sisk P."/>
            <person name="Sykes S."/>
            <person name="Wortman J."/>
            <person name="Nusbaum C."/>
            <person name="Birren B."/>
        </authorList>
    </citation>
    <scope>NUCLEOTIDE SEQUENCE [LARGE SCALE GENOMIC DNA]</scope>
    <source>
        <strain evidence="1 2">NIPH 758</strain>
    </source>
</reference>
<gene>
    <name evidence="1" type="ORF">F971_00808</name>
</gene>
<name>N8V1T4_9GAMM</name>